<accession>A0A3P7MHI2</accession>
<dbReference type="OrthoDB" id="6230066at2759"/>
<protein>
    <submittedName>
        <fullName evidence="1">Uncharacterized protein</fullName>
    </submittedName>
</protein>
<organism evidence="1 2">
    <name type="scientific">Dibothriocephalus latus</name>
    <name type="common">Fish tapeworm</name>
    <name type="synonym">Diphyllobothrium latum</name>
    <dbReference type="NCBI Taxonomy" id="60516"/>
    <lineage>
        <taxon>Eukaryota</taxon>
        <taxon>Metazoa</taxon>
        <taxon>Spiralia</taxon>
        <taxon>Lophotrochozoa</taxon>
        <taxon>Platyhelminthes</taxon>
        <taxon>Cestoda</taxon>
        <taxon>Eucestoda</taxon>
        <taxon>Diphyllobothriidea</taxon>
        <taxon>Diphyllobothriidae</taxon>
        <taxon>Dibothriocephalus</taxon>
    </lineage>
</organism>
<dbReference type="Proteomes" id="UP000281553">
    <property type="component" value="Unassembled WGS sequence"/>
</dbReference>
<keyword evidence="2" id="KW-1185">Reference proteome</keyword>
<evidence type="ECO:0000313" key="2">
    <source>
        <dbReference type="Proteomes" id="UP000281553"/>
    </source>
</evidence>
<name>A0A3P7MHI2_DIBLA</name>
<dbReference type="EMBL" id="UYRU01078257">
    <property type="protein sequence ID" value="VDN28974.1"/>
    <property type="molecule type" value="Genomic_DNA"/>
</dbReference>
<gene>
    <name evidence="1" type="ORF">DILT_LOCUS15281</name>
</gene>
<evidence type="ECO:0000313" key="1">
    <source>
        <dbReference type="EMBL" id="VDN28974.1"/>
    </source>
</evidence>
<sequence length="146" mass="16373">MKEASTVFHGCGAERRCQTGSTFGYNCKAGICDYVCTSDACSHKGKPMLTPKGKEPVKIESLYFDGCLSPFCFKGDFDGFHCNRGHCAFACNDDMCFDAESYDRAFPKPTPPPEPEKSPEEQFDFGKELQQIQFSKFFNFGDTPFF</sequence>
<proteinExistence type="predicted"/>
<dbReference type="AlphaFoldDB" id="A0A3P7MHI2"/>
<reference evidence="1 2" key="1">
    <citation type="submission" date="2018-11" db="EMBL/GenBank/DDBJ databases">
        <authorList>
            <consortium name="Pathogen Informatics"/>
        </authorList>
    </citation>
    <scope>NUCLEOTIDE SEQUENCE [LARGE SCALE GENOMIC DNA]</scope>
</reference>